<evidence type="ECO:0000313" key="1">
    <source>
        <dbReference type="EMBL" id="SVC08202.1"/>
    </source>
</evidence>
<organism evidence="1">
    <name type="scientific">marine metagenome</name>
    <dbReference type="NCBI Taxonomy" id="408172"/>
    <lineage>
        <taxon>unclassified sequences</taxon>
        <taxon>metagenomes</taxon>
        <taxon>ecological metagenomes</taxon>
    </lineage>
</organism>
<proteinExistence type="predicted"/>
<sequence>MIIKLKYFINPWPITLTISFLFTQILNAAEEEKDCTYCLQFETLLDWPIDKRPSIFIYQEDIKYPKGMFGDENKLKRAGEKVGNRFVKKKKSLGKKPGPMIMDMGYFEVLFNEMLNNKTTKVEKLEKLLKVRSAFRQSLNISASASPEEAILKFYSLGKMMRSAKKKKQKVDKDLLLRKEALEQLKSKIATTKKAIKVSETAKKVEEAKTK</sequence>
<protein>
    <submittedName>
        <fullName evidence="1">Uncharacterized protein</fullName>
    </submittedName>
</protein>
<reference evidence="1" key="1">
    <citation type="submission" date="2018-05" db="EMBL/GenBank/DDBJ databases">
        <authorList>
            <person name="Lanie J.A."/>
            <person name="Ng W.-L."/>
            <person name="Kazmierczak K.M."/>
            <person name="Andrzejewski T.M."/>
            <person name="Davidsen T.M."/>
            <person name="Wayne K.J."/>
            <person name="Tettelin H."/>
            <person name="Glass J.I."/>
            <person name="Rusch D."/>
            <person name="Podicherti R."/>
            <person name="Tsui H.-C.T."/>
            <person name="Winkler M.E."/>
        </authorList>
    </citation>
    <scope>NUCLEOTIDE SEQUENCE</scope>
</reference>
<dbReference type="EMBL" id="UINC01072509">
    <property type="protein sequence ID" value="SVC08202.1"/>
    <property type="molecule type" value="Genomic_DNA"/>
</dbReference>
<name>A0A382J9Z1_9ZZZZ</name>
<gene>
    <name evidence="1" type="ORF">METZ01_LOCUS261056</name>
</gene>
<dbReference type="AlphaFoldDB" id="A0A382J9Z1"/>
<accession>A0A382J9Z1</accession>